<gene>
    <name evidence="7" type="ORF">ElP_19120</name>
</gene>
<name>A0A518GZM4_9BACT</name>
<dbReference type="GO" id="GO:0016787">
    <property type="term" value="F:hydrolase activity"/>
    <property type="evidence" value="ECO:0007669"/>
    <property type="project" value="UniProtKB-KW"/>
</dbReference>
<dbReference type="PANTHER" id="PTHR41286">
    <property type="entry name" value="HNH NUCLEASE YAJD-RELATED"/>
    <property type="match status" value="1"/>
</dbReference>
<dbReference type="KEGG" id="tpla:ElP_19120"/>
<organism evidence="7 8">
    <name type="scientific">Tautonia plasticadhaerens</name>
    <dbReference type="NCBI Taxonomy" id="2527974"/>
    <lineage>
        <taxon>Bacteria</taxon>
        <taxon>Pseudomonadati</taxon>
        <taxon>Planctomycetota</taxon>
        <taxon>Planctomycetia</taxon>
        <taxon>Isosphaerales</taxon>
        <taxon>Isosphaeraceae</taxon>
        <taxon>Tautonia</taxon>
    </lineage>
</organism>
<reference evidence="7 8" key="1">
    <citation type="submission" date="2019-02" db="EMBL/GenBank/DDBJ databases">
        <title>Deep-cultivation of Planctomycetes and their phenomic and genomic characterization uncovers novel biology.</title>
        <authorList>
            <person name="Wiegand S."/>
            <person name="Jogler M."/>
            <person name="Boedeker C."/>
            <person name="Pinto D."/>
            <person name="Vollmers J."/>
            <person name="Rivas-Marin E."/>
            <person name="Kohn T."/>
            <person name="Peeters S.H."/>
            <person name="Heuer A."/>
            <person name="Rast P."/>
            <person name="Oberbeckmann S."/>
            <person name="Bunk B."/>
            <person name="Jeske O."/>
            <person name="Meyerdierks A."/>
            <person name="Storesund J.E."/>
            <person name="Kallscheuer N."/>
            <person name="Luecker S."/>
            <person name="Lage O.M."/>
            <person name="Pohl T."/>
            <person name="Merkel B.J."/>
            <person name="Hornburger P."/>
            <person name="Mueller R.-W."/>
            <person name="Bruemmer F."/>
            <person name="Labrenz M."/>
            <person name="Spormann A.M."/>
            <person name="Op den Camp H."/>
            <person name="Overmann J."/>
            <person name="Amann R."/>
            <person name="Jetten M.S.M."/>
            <person name="Mascher T."/>
            <person name="Medema M.H."/>
            <person name="Devos D.P."/>
            <person name="Kaster A.-K."/>
            <person name="Ovreas L."/>
            <person name="Rohde M."/>
            <person name="Galperin M.Y."/>
            <person name="Jogler C."/>
        </authorList>
    </citation>
    <scope>NUCLEOTIDE SEQUENCE [LARGE SCALE GENOMIC DNA]</scope>
    <source>
        <strain evidence="7 8">ElP</strain>
    </source>
</reference>
<sequence>MPRRIPSYRPPWSPAPRKPHERPIERTEDRKADRRWYMAKPWRSLRALVLAEEPLCRLCREHGRLTVASHVDHIRPRKERPDLALDRSNLRPLCRSCHNRVRAAEDGRGGGPPPGPVSP</sequence>
<protein>
    <recommendedName>
        <fullName evidence="4">Putative HNH nuclease YajD</fullName>
    </recommendedName>
</protein>
<feature type="region of interest" description="Disordered" evidence="5">
    <location>
        <begin position="1"/>
        <end position="31"/>
    </location>
</feature>
<accession>A0A518GZM4</accession>
<dbReference type="Gene3D" id="1.10.30.50">
    <property type="match status" value="1"/>
</dbReference>
<dbReference type="PANTHER" id="PTHR41286:SF1">
    <property type="entry name" value="HNH NUCLEASE YAJD-RELATED"/>
    <property type="match status" value="1"/>
</dbReference>
<comment type="similarity">
    <text evidence="3">Belongs to the HNH nuclease family.</text>
</comment>
<evidence type="ECO:0000256" key="1">
    <source>
        <dbReference type="ARBA" id="ARBA00022722"/>
    </source>
</evidence>
<feature type="compositionally biased region" description="Basic and acidic residues" evidence="5">
    <location>
        <begin position="21"/>
        <end position="31"/>
    </location>
</feature>
<evidence type="ECO:0000256" key="4">
    <source>
        <dbReference type="ARBA" id="ARBA00040194"/>
    </source>
</evidence>
<keyword evidence="7" id="KW-0255">Endonuclease</keyword>
<proteinExistence type="inferred from homology"/>
<dbReference type="RefSeq" id="WP_145268623.1">
    <property type="nucleotide sequence ID" value="NZ_CP036426.1"/>
</dbReference>
<dbReference type="InterPro" id="IPR003615">
    <property type="entry name" value="HNH_nuc"/>
</dbReference>
<keyword evidence="1" id="KW-0540">Nuclease</keyword>
<dbReference type="AlphaFoldDB" id="A0A518GZM4"/>
<evidence type="ECO:0000256" key="3">
    <source>
        <dbReference type="ARBA" id="ARBA00038412"/>
    </source>
</evidence>
<dbReference type="GO" id="GO:0008270">
    <property type="term" value="F:zinc ion binding"/>
    <property type="evidence" value="ECO:0007669"/>
    <property type="project" value="InterPro"/>
</dbReference>
<evidence type="ECO:0000313" key="7">
    <source>
        <dbReference type="EMBL" id="QDV34031.1"/>
    </source>
</evidence>
<dbReference type="Pfam" id="PF01844">
    <property type="entry name" value="HNH"/>
    <property type="match status" value="1"/>
</dbReference>
<keyword evidence="2" id="KW-0378">Hydrolase</keyword>
<evidence type="ECO:0000313" key="8">
    <source>
        <dbReference type="Proteomes" id="UP000317835"/>
    </source>
</evidence>
<dbReference type="EMBL" id="CP036426">
    <property type="protein sequence ID" value="QDV34031.1"/>
    <property type="molecule type" value="Genomic_DNA"/>
</dbReference>
<dbReference type="GO" id="GO:0004519">
    <property type="term" value="F:endonuclease activity"/>
    <property type="evidence" value="ECO:0007669"/>
    <property type="project" value="UniProtKB-KW"/>
</dbReference>
<dbReference type="GO" id="GO:0005829">
    <property type="term" value="C:cytosol"/>
    <property type="evidence" value="ECO:0007669"/>
    <property type="project" value="TreeGrafter"/>
</dbReference>
<dbReference type="OrthoDB" id="292052at2"/>
<evidence type="ECO:0000256" key="2">
    <source>
        <dbReference type="ARBA" id="ARBA00022801"/>
    </source>
</evidence>
<evidence type="ECO:0000256" key="5">
    <source>
        <dbReference type="SAM" id="MobiDB-lite"/>
    </source>
</evidence>
<dbReference type="CDD" id="cd00085">
    <property type="entry name" value="HNHc"/>
    <property type="match status" value="1"/>
</dbReference>
<dbReference type="GO" id="GO:0003676">
    <property type="term" value="F:nucleic acid binding"/>
    <property type="evidence" value="ECO:0007669"/>
    <property type="project" value="InterPro"/>
</dbReference>
<keyword evidence="8" id="KW-1185">Reference proteome</keyword>
<evidence type="ECO:0000259" key="6">
    <source>
        <dbReference type="SMART" id="SM00507"/>
    </source>
</evidence>
<dbReference type="SMART" id="SM00507">
    <property type="entry name" value="HNHc"/>
    <property type="match status" value="1"/>
</dbReference>
<feature type="domain" description="HNH nuclease" evidence="6">
    <location>
        <begin position="44"/>
        <end position="99"/>
    </location>
</feature>
<dbReference type="InterPro" id="IPR002711">
    <property type="entry name" value="HNH"/>
</dbReference>
<dbReference type="Proteomes" id="UP000317835">
    <property type="component" value="Chromosome"/>
</dbReference>